<accession>A0AAF0YCR7</accession>
<evidence type="ECO:0000256" key="1">
    <source>
        <dbReference type="SAM" id="MobiDB-lite"/>
    </source>
</evidence>
<name>A0AAF0YCR7_9TREE</name>
<keyword evidence="3" id="KW-1185">Reference proteome</keyword>
<proteinExistence type="predicted"/>
<dbReference type="EMBL" id="CP086718">
    <property type="protein sequence ID" value="WOO84052.1"/>
    <property type="molecule type" value="Genomic_DNA"/>
</dbReference>
<feature type="compositionally biased region" description="Low complexity" evidence="1">
    <location>
        <begin position="159"/>
        <end position="178"/>
    </location>
</feature>
<reference evidence="2" key="1">
    <citation type="submission" date="2023-10" db="EMBL/GenBank/DDBJ databases">
        <authorList>
            <person name="Noh H."/>
        </authorList>
    </citation>
    <scope>NUCLEOTIDE SEQUENCE</scope>
    <source>
        <strain evidence="2">DUCC4014</strain>
    </source>
</reference>
<gene>
    <name evidence="2" type="ORF">LOC62_05G007575</name>
</gene>
<dbReference type="RefSeq" id="XP_062630078.1">
    <property type="nucleotide sequence ID" value="XM_062774094.1"/>
</dbReference>
<dbReference type="Proteomes" id="UP000827549">
    <property type="component" value="Chromosome 5"/>
</dbReference>
<dbReference type="GeneID" id="87810747"/>
<evidence type="ECO:0000313" key="2">
    <source>
        <dbReference type="EMBL" id="WOO84052.1"/>
    </source>
</evidence>
<dbReference type="AlphaFoldDB" id="A0AAF0YCR7"/>
<evidence type="ECO:0000313" key="3">
    <source>
        <dbReference type="Proteomes" id="UP000827549"/>
    </source>
</evidence>
<feature type="region of interest" description="Disordered" evidence="1">
    <location>
        <begin position="136"/>
        <end position="185"/>
    </location>
</feature>
<sequence length="244" mass="26824">MAFNPYYGRDGMAMNSSGDMYYRPDPGMVRAEIATYMNSTRPMGRGRISVAGQQLLKRLESGSIGPLKAETLLSAHVKAQRNALESTRKIAAELEKMEDKIDPSLAPAFLAVREEFGLPESEALVRRGLRDQAAKSFEASRKRRVDQQPPAYTDGGAGSSSILSGAPAPNGADANANGSTSTDTSRLLEQLRAAEDARRTAENERRKAMDMYLAAEGERARFEAELQSCKCRRESGRETGERRW</sequence>
<protein>
    <submittedName>
        <fullName evidence="2">Uncharacterized protein</fullName>
    </submittedName>
</protein>
<organism evidence="2 3">
    <name type="scientific">Vanrija pseudolonga</name>
    <dbReference type="NCBI Taxonomy" id="143232"/>
    <lineage>
        <taxon>Eukaryota</taxon>
        <taxon>Fungi</taxon>
        <taxon>Dikarya</taxon>
        <taxon>Basidiomycota</taxon>
        <taxon>Agaricomycotina</taxon>
        <taxon>Tremellomycetes</taxon>
        <taxon>Trichosporonales</taxon>
        <taxon>Trichosporonaceae</taxon>
        <taxon>Vanrija</taxon>
    </lineage>
</organism>